<sequence>MSQVQLTPQHPTVTVLDATSTALSVDLISTYRATISEFLRRANIPMHALQPASKADVMAGVLEETKGWTERGLLPIRWQPYVEASLDIATITYGHTRPDVQVHITLFTTLTIAIDEFEVSDDDLDAFSSRLLSNSPQSDPLLDCLVDNLRRMTEFFPAYSSKCITLSTIEFIDATLQDKYSVGVDLRPGALSYVNYKRFRNGLGAAYGFFIWDKFSFPDVFAFVQIIPAAAIYLCFTNDILSFYKEQIAGEKDNYLHNRAAVSNKDVNDVLKEVIDEVVIAVDKARPVLTGEKEKDVWEKFLMGYAAFHYMTPRYKLKDLLPEESVLC</sequence>
<dbReference type="Proteomes" id="UP001055072">
    <property type="component" value="Unassembled WGS sequence"/>
</dbReference>
<evidence type="ECO:0000313" key="1">
    <source>
        <dbReference type="EMBL" id="KAI0090574.1"/>
    </source>
</evidence>
<name>A0ACB8U8K5_9APHY</name>
<proteinExistence type="predicted"/>
<protein>
    <submittedName>
        <fullName evidence="1">Isoprenoid synthase domain-containing protein</fullName>
    </submittedName>
</protein>
<gene>
    <name evidence="1" type="ORF">BDY19DRAFT_718605</name>
</gene>
<dbReference type="EMBL" id="MU274907">
    <property type="protein sequence ID" value="KAI0090574.1"/>
    <property type="molecule type" value="Genomic_DNA"/>
</dbReference>
<keyword evidence="2" id="KW-1185">Reference proteome</keyword>
<comment type="caution">
    <text evidence="1">The sequence shown here is derived from an EMBL/GenBank/DDBJ whole genome shotgun (WGS) entry which is preliminary data.</text>
</comment>
<reference evidence="1" key="1">
    <citation type="journal article" date="2021" name="Environ. Microbiol.">
        <title>Gene family expansions and transcriptome signatures uncover fungal adaptations to wood decay.</title>
        <authorList>
            <person name="Hage H."/>
            <person name="Miyauchi S."/>
            <person name="Viragh M."/>
            <person name="Drula E."/>
            <person name="Min B."/>
            <person name="Chaduli D."/>
            <person name="Navarro D."/>
            <person name="Favel A."/>
            <person name="Norest M."/>
            <person name="Lesage-Meessen L."/>
            <person name="Balint B."/>
            <person name="Merenyi Z."/>
            <person name="de Eugenio L."/>
            <person name="Morin E."/>
            <person name="Martinez A.T."/>
            <person name="Baldrian P."/>
            <person name="Stursova M."/>
            <person name="Martinez M.J."/>
            <person name="Novotny C."/>
            <person name="Magnuson J.K."/>
            <person name="Spatafora J.W."/>
            <person name="Maurice S."/>
            <person name="Pangilinan J."/>
            <person name="Andreopoulos W."/>
            <person name="LaButti K."/>
            <person name="Hundley H."/>
            <person name="Na H."/>
            <person name="Kuo A."/>
            <person name="Barry K."/>
            <person name="Lipzen A."/>
            <person name="Henrissat B."/>
            <person name="Riley R."/>
            <person name="Ahrendt S."/>
            <person name="Nagy L.G."/>
            <person name="Grigoriev I.V."/>
            <person name="Martin F."/>
            <person name="Rosso M.N."/>
        </authorList>
    </citation>
    <scope>NUCLEOTIDE SEQUENCE</scope>
    <source>
        <strain evidence="1">CBS 384.51</strain>
    </source>
</reference>
<organism evidence="1 2">
    <name type="scientific">Irpex rosettiformis</name>
    <dbReference type="NCBI Taxonomy" id="378272"/>
    <lineage>
        <taxon>Eukaryota</taxon>
        <taxon>Fungi</taxon>
        <taxon>Dikarya</taxon>
        <taxon>Basidiomycota</taxon>
        <taxon>Agaricomycotina</taxon>
        <taxon>Agaricomycetes</taxon>
        <taxon>Polyporales</taxon>
        <taxon>Irpicaceae</taxon>
        <taxon>Irpex</taxon>
    </lineage>
</organism>
<accession>A0ACB8U8K5</accession>
<evidence type="ECO:0000313" key="2">
    <source>
        <dbReference type="Proteomes" id="UP001055072"/>
    </source>
</evidence>